<feature type="signal peptide" evidence="1">
    <location>
        <begin position="1"/>
        <end position="27"/>
    </location>
</feature>
<evidence type="ECO:0000313" key="2">
    <source>
        <dbReference type="EMBL" id="QHL91579.1"/>
    </source>
</evidence>
<accession>A0A7Z2NYE4</accession>
<proteinExistence type="predicted"/>
<evidence type="ECO:0000256" key="1">
    <source>
        <dbReference type="SAM" id="SignalP"/>
    </source>
</evidence>
<dbReference type="EMBL" id="CP047895">
    <property type="protein sequence ID" value="QHL91579.1"/>
    <property type="molecule type" value="Genomic_DNA"/>
</dbReference>
<dbReference type="KEGG" id="schy:GVO57_13195"/>
<dbReference type="PIRSF" id="PIRSF014995">
    <property type="entry name" value="UCP014995"/>
    <property type="match status" value="1"/>
</dbReference>
<dbReference type="Pfam" id="PF10029">
    <property type="entry name" value="DUF2271"/>
    <property type="match status" value="1"/>
</dbReference>
<dbReference type="InterPro" id="IPR014469">
    <property type="entry name" value="DUF2271"/>
</dbReference>
<reference evidence="2 3" key="1">
    <citation type="submission" date="2020-01" db="EMBL/GenBank/DDBJ databases">
        <title>Sphingomonas sp. C33 whole genome sequece.</title>
        <authorList>
            <person name="Park C."/>
        </authorList>
    </citation>
    <scope>NUCLEOTIDE SEQUENCE [LARGE SCALE GENOMIC DNA]</scope>
    <source>
        <strain evidence="2 3">C33</strain>
    </source>
</reference>
<keyword evidence="3" id="KW-1185">Reference proteome</keyword>
<keyword evidence="1" id="KW-0732">Signal</keyword>
<gene>
    <name evidence="2" type="ORF">GVO57_13195</name>
</gene>
<organism evidence="2 3">
    <name type="scientific">Sphingomonas changnyeongensis</name>
    <dbReference type="NCBI Taxonomy" id="2698679"/>
    <lineage>
        <taxon>Bacteria</taxon>
        <taxon>Pseudomonadati</taxon>
        <taxon>Pseudomonadota</taxon>
        <taxon>Alphaproteobacteria</taxon>
        <taxon>Sphingomonadales</taxon>
        <taxon>Sphingomonadaceae</taxon>
        <taxon>Sphingomonas</taxon>
    </lineage>
</organism>
<dbReference type="RefSeq" id="WP_160593615.1">
    <property type="nucleotide sequence ID" value="NZ_CP047895.1"/>
</dbReference>
<dbReference type="Proteomes" id="UP000464468">
    <property type="component" value="Chromosome"/>
</dbReference>
<name>A0A7Z2NYE4_9SPHN</name>
<feature type="chain" id="PRO_5031303261" evidence="1">
    <location>
        <begin position="28"/>
        <end position="183"/>
    </location>
</feature>
<protein>
    <submittedName>
        <fullName evidence="2">DUF2271 domain-containing protein</fullName>
    </submittedName>
</protein>
<sequence length="183" mass="19490">MILTHRIAMSRPMAATMAGAFMLPFGAAPLSAQTIDLSVTLPRLDVAEYHKPYVAIWLEQEGAAPRTLGIWYDVAKKGGEGAKWLRDVRQWWRAAGRSMRLPADGVSGATRGPGTHRLTLTAGRGPLPPLAPGQYVLVIEAAREVGGRELLRLPFAWPGAGGTASARAAGTTELGAVALTVRR</sequence>
<evidence type="ECO:0000313" key="3">
    <source>
        <dbReference type="Proteomes" id="UP000464468"/>
    </source>
</evidence>
<dbReference type="AlphaFoldDB" id="A0A7Z2NYE4"/>